<organism evidence="2 3">
    <name type="scientific">Chenopodium quinoa</name>
    <name type="common">Quinoa</name>
    <dbReference type="NCBI Taxonomy" id="63459"/>
    <lineage>
        <taxon>Eukaryota</taxon>
        <taxon>Viridiplantae</taxon>
        <taxon>Streptophyta</taxon>
        <taxon>Embryophyta</taxon>
        <taxon>Tracheophyta</taxon>
        <taxon>Spermatophyta</taxon>
        <taxon>Magnoliopsida</taxon>
        <taxon>eudicotyledons</taxon>
        <taxon>Gunneridae</taxon>
        <taxon>Pentapetalae</taxon>
        <taxon>Caryophyllales</taxon>
        <taxon>Chenopodiaceae</taxon>
        <taxon>Chenopodioideae</taxon>
        <taxon>Atripliceae</taxon>
        <taxon>Chenopodium</taxon>
    </lineage>
</organism>
<evidence type="ECO:0000259" key="1">
    <source>
        <dbReference type="Pfam" id="PF13456"/>
    </source>
</evidence>
<dbReference type="SUPFAM" id="SSF53098">
    <property type="entry name" value="Ribonuclease H-like"/>
    <property type="match status" value="1"/>
</dbReference>
<dbReference type="Gramene" id="AUR62005633-RA">
    <property type="protein sequence ID" value="AUR62005633-RA:cds"/>
    <property type="gene ID" value="AUR62005633"/>
</dbReference>
<dbReference type="InterPro" id="IPR052929">
    <property type="entry name" value="RNase_H-like_EbsB-rel"/>
</dbReference>
<name>A0A803L195_CHEQI</name>
<dbReference type="PANTHER" id="PTHR47074:SF21">
    <property type="entry name" value="RNASE H TYPE-1 DOMAIN-CONTAINING PROTEIN"/>
    <property type="match status" value="1"/>
</dbReference>
<dbReference type="OMA" id="GFFNINF"/>
<dbReference type="EnsemblPlants" id="AUR62005633-RA">
    <property type="protein sequence ID" value="AUR62005633-RA:cds"/>
    <property type="gene ID" value="AUR62005633"/>
</dbReference>
<dbReference type="Proteomes" id="UP000596660">
    <property type="component" value="Unplaced"/>
</dbReference>
<dbReference type="CDD" id="cd06222">
    <property type="entry name" value="RNase_H_like"/>
    <property type="match status" value="1"/>
</dbReference>
<proteinExistence type="predicted"/>
<dbReference type="Pfam" id="PF13456">
    <property type="entry name" value="RVT_3"/>
    <property type="match status" value="1"/>
</dbReference>
<sequence>MSMDPQHSVSYGDLLLCCREEGHAMDKIPAIPLSLRLPDDELSWDLEKNGEFSVRSANWTIFGGCDGEDGVSASNTSSLWNKIKLEENGFFSVFADWAQACLARLKGADYGLFFTVSWVIWTARNRRLFEGEVCNPTQSMEYAMERVKELQKDEEEVRGGGVSACQKWQPPSVGLHNLNVDGGAVEGCRESAGAVVHDSGGEVQLAAAWRFKDRGEPMIAEAKAVLMGLQMAVDGGFTRLVVETDCQGLMTVIKSQEKGCSSLHLILDDIYHVCSLLDFVSWSFVRRDYNKVAHGLAHCLPWGTTKKVWTSDFPDCIVSFVARDFPMNES</sequence>
<accession>A0A803L195</accession>
<dbReference type="InterPro" id="IPR012337">
    <property type="entry name" value="RNaseH-like_sf"/>
</dbReference>
<reference evidence="2" key="2">
    <citation type="submission" date="2021-03" db="UniProtKB">
        <authorList>
            <consortium name="EnsemblPlants"/>
        </authorList>
    </citation>
    <scope>IDENTIFICATION</scope>
</reference>
<protein>
    <recommendedName>
        <fullName evidence="1">RNase H type-1 domain-containing protein</fullName>
    </recommendedName>
</protein>
<dbReference type="InterPro" id="IPR036397">
    <property type="entry name" value="RNaseH_sf"/>
</dbReference>
<evidence type="ECO:0000313" key="3">
    <source>
        <dbReference type="Proteomes" id="UP000596660"/>
    </source>
</evidence>
<dbReference type="PANTHER" id="PTHR47074">
    <property type="entry name" value="BNAC02G40300D PROTEIN"/>
    <property type="match status" value="1"/>
</dbReference>
<dbReference type="InterPro" id="IPR002156">
    <property type="entry name" value="RNaseH_domain"/>
</dbReference>
<dbReference type="GO" id="GO:0004523">
    <property type="term" value="F:RNA-DNA hybrid ribonuclease activity"/>
    <property type="evidence" value="ECO:0007669"/>
    <property type="project" value="InterPro"/>
</dbReference>
<feature type="domain" description="RNase H type-1" evidence="1">
    <location>
        <begin position="179"/>
        <end position="298"/>
    </location>
</feature>
<evidence type="ECO:0000313" key="2">
    <source>
        <dbReference type="EnsemblPlants" id="AUR62005633-RA:cds"/>
    </source>
</evidence>
<reference evidence="2" key="1">
    <citation type="journal article" date="2017" name="Nature">
        <title>The genome of Chenopodium quinoa.</title>
        <authorList>
            <person name="Jarvis D.E."/>
            <person name="Ho Y.S."/>
            <person name="Lightfoot D.J."/>
            <person name="Schmoeckel S.M."/>
            <person name="Li B."/>
            <person name="Borm T.J.A."/>
            <person name="Ohyanagi H."/>
            <person name="Mineta K."/>
            <person name="Michell C.T."/>
            <person name="Saber N."/>
            <person name="Kharbatia N.M."/>
            <person name="Rupper R.R."/>
            <person name="Sharp A.R."/>
            <person name="Dally N."/>
            <person name="Boughton B.A."/>
            <person name="Woo Y.H."/>
            <person name="Gao G."/>
            <person name="Schijlen E.G.W.M."/>
            <person name="Guo X."/>
            <person name="Momin A.A."/>
            <person name="Negrao S."/>
            <person name="Al-Babili S."/>
            <person name="Gehring C."/>
            <person name="Roessner U."/>
            <person name="Jung C."/>
            <person name="Murphy K."/>
            <person name="Arold S.T."/>
            <person name="Gojobori T."/>
            <person name="van der Linden C.G."/>
            <person name="van Loo E.N."/>
            <person name="Jellen E.N."/>
            <person name="Maughan P.J."/>
            <person name="Tester M."/>
        </authorList>
    </citation>
    <scope>NUCLEOTIDE SEQUENCE [LARGE SCALE GENOMIC DNA]</scope>
    <source>
        <strain evidence="2">cv. PI 614886</strain>
    </source>
</reference>
<dbReference type="AlphaFoldDB" id="A0A803L195"/>
<dbReference type="Gene3D" id="3.30.420.10">
    <property type="entry name" value="Ribonuclease H-like superfamily/Ribonuclease H"/>
    <property type="match status" value="1"/>
</dbReference>
<dbReference type="InterPro" id="IPR044730">
    <property type="entry name" value="RNase_H-like_dom_plant"/>
</dbReference>
<keyword evidence="3" id="KW-1185">Reference proteome</keyword>
<dbReference type="GO" id="GO:0003676">
    <property type="term" value="F:nucleic acid binding"/>
    <property type="evidence" value="ECO:0007669"/>
    <property type="project" value="InterPro"/>
</dbReference>